<reference evidence="1 2" key="1">
    <citation type="submission" date="2016-10" db="EMBL/GenBank/DDBJ databases">
        <authorList>
            <person name="de Groot N.N."/>
        </authorList>
    </citation>
    <scope>NUCLEOTIDE SEQUENCE [LARGE SCALE GENOMIC DNA]</scope>
    <source>
        <strain evidence="1 2">S137</strain>
    </source>
</reference>
<dbReference type="Proteomes" id="UP000182412">
    <property type="component" value="Unassembled WGS sequence"/>
</dbReference>
<dbReference type="OrthoDB" id="2081369at2"/>
<dbReference type="EMBL" id="FNJQ01000028">
    <property type="protein sequence ID" value="SDP60337.1"/>
    <property type="molecule type" value="Genomic_DNA"/>
</dbReference>
<dbReference type="RefSeq" id="WP_074573039.1">
    <property type="nucleotide sequence ID" value="NZ_FNJQ01000028.1"/>
</dbReference>
<dbReference type="AlphaFoldDB" id="A0A1H0U241"/>
<protein>
    <submittedName>
        <fullName evidence="1">Uncharacterized protein</fullName>
    </submittedName>
</protein>
<evidence type="ECO:0000313" key="2">
    <source>
        <dbReference type="Proteomes" id="UP000182412"/>
    </source>
</evidence>
<name>A0A1H0U241_SELRU</name>
<sequence>MSEEKKQSIYDPFVMLHDKRTVFTRQELLEGKVSIVIPEDFALLDEATRRKIYAVSDTPGCLYSNEQGCFVLGLKQAETKITENQLDFAMNIMKKVFPYSAHNAQLLSAKIMQAQNAPLGVLEYVHETLLEKVYQIMFLGSLENRMLVGSLHFSLADSEWMVPLAEEIMASYCDLTKKEEGAVK</sequence>
<organism evidence="1 2">
    <name type="scientific">Selenomonas ruminantium</name>
    <dbReference type="NCBI Taxonomy" id="971"/>
    <lineage>
        <taxon>Bacteria</taxon>
        <taxon>Bacillati</taxon>
        <taxon>Bacillota</taxon>
        <taxon>Negativicutes</taxon>
        <taxon>Selenomonadales</taxon>
        <taxon>Selenomonadaceae</taxon>
        <taxon>Selenomonas</taxon>
    </lineage>
</organism>
<proteinExistence type="predicted"/>
<evidence type="ECO:0000313" key="1">
    <source>
        <dbReference type="EMBL" id="SDP60337.1"/>
    </source>
</evidence>
<gene>
    <name evidence="1" type="ORF">SAMN05216366_1287</name>
</gene>
<accession>A0A1H0U241</accession>